<feature type="site" description="Positions MEP for the nucleophilic attack" evidence="7">
    <location>
        <position position="152"/>
    </location>
</feature>
<dbReference type="RefSeq" id="WP_307231323.1">
    <property type="nucleotide sequence ID" value="NZ_JAUSTT010000021.1"/>
</dbReference>
<organism evidence="8 9">
    <name type="scientific">Bacillus chungangensis</name>
    <dbReference type="NCBI Taxonomy" id="587633"/>
    <lineage>
        <taxon>Bacteria</taxon>
        <taxon>Bacillati</taxon>
        <taxon>Bacillota</taxon>
        <taxon>Bacilli</taxon>
        <taxon>Bacillales</taxon>
        <taxon>Bacillaceae</taxon>
        <taxon>Bacillus</taxon>
    </lineage>
</organism>
<comment type="caution">
    <text evidence="8">The sequence shown here is derived from an EMBL/GenBank/DDBJ whole genome shotgun (WGS) entry which is preliminary data.</text>
</comment>
<evidence type="ECO:0000256" key="1">
    <source>
        <dbReference type="ARBA" id="ARBA00001282"/>
    </source>
</evidence>
<evidence type="ECO:0000256" key="5">
    <source>
        <dbReference type="ARBA" id="ARBA00022695"/>
    </source>
</evidence>
<evidence type="ECO:0000256" key="4">
    <source>
        <dbReference type="ARBA" id="ARBA00022679"/>
    </source>
</evidence>
<dbReference type="CDD" id="cd02516">
    <property type="entry name" value="CDP-ME_synthetase"/>
    <property type="match status" value="1"/>
</dbReference>
<comment type="similarity">
    <text evidence="3 7">Belongs to the IspD/TarI cytidylyltransferase family. IspD subfamily.</text>
</comment>
<keyword evidence="5 7" id="KW-0548">Nucleotidyltransferase</keyword>
<comment type="function">
    <text evidence="7">Catalyzes the formation of 4-diphosphocytidyl-2-C-methyl-D-erythritol from CTP and 2-C-methyl-D-erythritol 4-phosphate (MEP).</text>
</comment>
<evidence type="ECO:0000313" key="8">
    <source>
        <dbReference type="EMBL" id="MDQ0177389.1"/>
    </source>
</evidence>
<name>A0ABT9WVY0_9BACI</name>
<keyword evidence="9" id="KW-1185">Reference proteome</keyword>
<dbReference type="InterPro" id="IPR001228">
    <property type="entry name" value="IspD"/>
</dbReference>
<comment type="pathway">
    <text evidence="2 7">Isoprenoid biosynthesis; isopentenyl diphosphate biosynthesis via DXP pathway; isopentenyl diphosphate from 1-deoxy-D-xylulose 5-phosphate: step 2/6.</text>
</comment>
<evidence type="ECO:0000313" key="9">
    <source>
        <dbReference type="Proteomes" id="UP001223586"/>
    </source>
</evidence>
<dbReference type="PANTHER" id="PTHR32125">
    <property type="entry name" value="2-C-METHYL-D-ERYTHRITOL 4-PHOSPHATE CYTIDYLYLTRANSFERASE, CHLOROPLASTIC"/>
    <property type="match status" value="1"/>
</dbReference>
<dbReference type="EMBL" id="JAUSTT010000021">
    <property type="protein sequence ID" value="MDQ0177389.1"/>
    <property type="molecule type" value="Genomic_DNA"/>
</dbReference>
<gene>
    <name evidence="7" type="primary">ispD</name>
    <name evidence="8" type="ORF">J2S08_003268</name>
</gene>
<dbReference type="Proteomes" id="UP001223586">
    <property type="component" value="Unassembled WGS sequence"/>
</dbReference>
<dbReference type="PROSITE" id="PS01295">
    <property type="entry name" value="ISPD"/>
    <property type="match status" value="1"/>
</dbReference>
<proteinExistence type="inferred from homology"/>
<feature type="site" description="Positions MEP for the nucleophilic attack" evidence="7">
    <location>
        <position position="208"/>
    </location>
</feature>
<dbReference type="EC" id="2.7.7.60" evidence="7"/>
<feature type="site" description="Transition state stabilizer" evidence="7">
    <location>
        <position position="22"/>
    </location>
</feature>
<dbReference type="PANTHER" id="PTHR32125:SF4">
    <property type="entry name" value="2-C-METHYL-D-ERYTHRITOL 4-PHOSPHATE CYTIDYLYLTRANSFERASE, CHLOROPLASTIC"/>
    <property type="match status" value="1"/>
</dbReference>
<dbReference type="GO" id="GO:0050518">
    <property type="term" value="F:2-C-methyl-D-erythritol 4-phosphate cytidylyltransferase activity"/>
    <property type="evidence" value="ECO:0007669"/>
    <property type="project" value="UniProtKB-EC"/>
</dbReference>
<dbReference type="InterPro" id="IPR018294">
    <property type="entry name" value="ISPD_synthase_CS"/>
</dbReference>
<dbReference type="SUPFAM" id="SSF53448">
    <property type="entry name" value="Nucleotide-diphospho-sugar transferases"/>
    <property type="match status" value="1"/>
</dbReference>
<reference evidence="8 9" key="1">
    <citation type="submission" date="2023-07" db="EMBL/GenBank/DDBJ databases">
        <title>Genomic Encyclopedia of Type Strains, Phase IV (KMG-IV): sequencing the most valuable type-strain genomes for metagenomic binning, comparative biology and taxonomic classification.</title>
        <authorList>
            <person name="Goeker M."/>
        </authorList>
    </citation>
    <scope>NUCLEOTIDE SEQUENCE [LARGE SCALE GENOMIC DNA]</scope>
    <source>
        <strain evidence="8 9">DSM 23837</strain>
    </source>
</reference>
<evidence type="ECO:0000256" key="3">
    <source>
        <dbReference type="ARBA" id="ARBA00009789"/>
    </source>
</evidence>
<evidence type="ECO:0000256" key="2">
    <source>
        <dbReference type="ARBA" id="ARBA00004787"/>
    </source>
</evidence>
<evidence type="ECO:0000256" key="7">
    <source>
        <dbReference type="HAMAP-Rule" id="MF_00108"/>
    </source>
</evidence>
<accession>A0ABT9WVY0</accession>
<dbReference type="InterPro" id="IPR034683">
    <property type="entry name" value="IspD/TarI"/>
</dbReference>
<feature type="site" description="Transition state stabilizer" evidence="7">
    <location>
        <position position="15"/>
    </location>
</feature>
<keyword evidence="6 7" id="KW-0414">Isoprene biosynthesis</keyword>
<dbReference type="InterPro" id="IPR050088">
    <property type="entry name" value="IspD/TarI_cytidylyltransf_bact"/>
</dbReference>
<evidence type="ECO:0000256" key="6">
    <source>
        <dbReference type="ARBA" id="ARBA00023229"/>
    </source>
</evidence>
<dbReference type="InterPro" id="IPR029044">
    <property type="entry name" value="Nucleotide-diphossugar_trans"/>
</dbReference>
<dbReference type="Gene3D" id="3.90.550.10">
    <property type="entry name" value="Spore Coat Polysaccharide Biosynthesis Protein SpsA, Chain A"/>
    <property type="match status" value="1"/>
</dbReference>
<dbReference type="HAMAP" id="MF_00108">
    <property type="entry name" value="IspD"/>
    <property type="match status" value="1"/>
</dbReference>
<protein>
    <recommendedName>
        <fullName evidence="7">2-C-methyl-D-erythritol 4-phosphate cytidylyltransferase</fullName>
        <ecNumber evidence="7">2.7.7.60</ecNumber>
    </recommendedName>
    <alternativeName>
        <fullName evidence="7">4-diphosphocytidyl-2C-methyl-D-erythritol synthase</fullName>
    </alternativeName>
    <alternativeName>
        <fullName evidence="7">MEP cytidylyltransferase</fullName>
        <shortName evidence="7">MCT</shortName>
    </alternativeName>
</protein>
<comment type="catalytic activity">
    <reaction evidence="1 7">
        <text>2-C-methyl-D-erythritol 4-phosphate + CTP + H(+) = 4-CDP-2-C-methyl-D-erythritol + diphosphate</text>
        <dbReference type="Rhea" id="RHEA:13429"/>
        <dbReference type="ChEBI" id="CHEBI:15378"/>
        <dbReference type="ChEBI" id="CHEBI:33019"/>
        <dbReference type="ChEBI" id="CHEBI:37563"/>
        <dbReference type="ChEBI" id="CHEBI:57823"/>
        <dbReference type="ChEBI" id="CHEBI:58262"/>
        <dbReference type="EC" id="2.7.7.60"/>
    </reaction>
</comment>
<keyword evidence="4 7" id="KW-0808">Transferase</keyword>
<sequence length="229" mass="25598">MKYQAMVLAAGQGKRMGAGKNKLFLELNGIPIILHTLHIFLNDSKCSKIILVTHSKEEAAFQKLLSHVAGREKVVFVHGGTERQNSVYNGLQKADNEKIVLVHDGARPFVDQIVIQQLVELANQKGAAVVAVPVKDTIKRVAKQQVVETIERSSLWQVQTPQAFRVSILRDAHEQAAIDQYLGTDDASLVERMMHPVHIIEGSYDNIKLTTSEDLYFAQAIIKKRNYTC</sequence>
<dbReference type="NCBIfam" id="TIGR00453">
    <property type="entry name" value="ispD"/>
    <property type="match status" value="1"/>
</dbReference>
<dbReference type="Pfam" id="PF01128">
    <property type="entry name" value="IspD"/>
    <property type="match status" value="1"/>
</dbReference>